<feature type="region of interest" description="Disordered" evidence="1">
    <location>
        <begin position="59"/>
        <end position="87"/>
    </location>
</feature>
<gene>
    <name evidence="2" type="ORF">PHISCL_04158</name>
</gene>
<evidence type="ECO:0000313" key="3">
    <source>
        <dbReference type="Proteomes" id="UP000266188"/>
    </source>
</evidence>
<accession>A0A3A2ZJV6</accession>
<comment type="caution">
    <text evidence="2">The sequence shown here is derived from an EMBL/GenBank/DDBJ whole genome shotgun (WGS) entry which is preliminary data.</text>
</comment>
<evidence type="ECO:0000313" key="2">
    <source>
        <dbReference type="EMBL" id="RJE23489.1"/>
    </source>
</evidence>
<evidence type="ECO:0000256" key="1">
    <source>
        <dbReference type="SAM" id="MobiDB-lite"/>
    </source>
</evidence>
<dbReference type="OrthoDB" id="10037289at2759"/>
<feature type="compositionally biased region" description="Polar residues" evidence="1">
    <location>
        <begin position="7"/>
        <end position="18"/>
    </location>
</feature>
<protein>
    <submittedName>
        <fullName evidence="2">Uncharacterized protein</fullName>
    </submittedName>
</protein>
<dbReference type="AlphaFoldDB" id="A0A3A2ZJV6"/>
<dbReference type="EMBL" id="MVGC01000118">
    <property type="protein sequence ID" value="RJE23489.1"/>
    <property type="molecule type" value="Genomic_DNA"/>
</dbReference>
<feature type="compositionally biased region" description="Basic and acidic residues" evidence="1">
    <location>
        <begin position="73"/>
        <end position="83"/>
    </location>
</feature>
<feature type="region of interest" description="Disordered" evidence="1">
    <location>
        <begin position="1"/>
        <end position="36"/>
    </location>
</feature>
<name>A0A3A2ZJV6_9EURO</name>
<proteinExistence type="predicted"/>
<organism evidence="2 3">
    <name type="scientific">Aspergillus sclerotialis</name>
    <dbReference type="NCBI Taxonomy" id="2070753"/>
    <lineage>
        <taxon>Eukaryota</taxon>
        <taxon>Fungi</taxon>
        <taxon>Dikarya</taxon>
        <taxon>Ascomycota</taxon>
        <taxon>Pezizomycotina</taxon>
        <taxon>Eurotiomycetes</taxon>
        <taxon>Eurotiomycetidae</taxon>
        <taxon>Eurotiales</taxon>
        <taxon>Aspergillaceae</taxon>
        <taxon>Aspergillus</taxon>
        <taxon>Aspergillus subgen. Polypaecilum</taxon>
    </lineage>
</organism>
<feature type="compositionally biased region" description="Acidic residues" evidence="1">
    <location>
        <begin position="59"/>
        <end position="72"/>
    </location>
</feature>
<dbReference type="Proteomes" id="UP000266188">
    <property type="component" value="Unassembled WGS sequence"/>
</dbReference>
<sequence length="210" mass="23446">MPPKRASSASRDNPSTSSKKSKKGIPTPLHRSKRSMGAYPEKAYSFVCVCRLPYKYNNEDEESSDDGEESDKSDESINDKSDSRGQCGKSCVCFKPAAEHPEHALIVTKAGFIGYRNQLIHLQLRPAQEGVIQVIQNLFLDFVEAESDGRKQLDDSDGLYELSRMTGRMFLTILAKLEKEDLLKPDSDITNIAVVMALYIKVARLLQKNG</sequence>
<reference evidence="3" key="1">
    <citation type="submission" date="2017-02" db="EMBL/GenBank/DDBJ databases">
        <authorList>
            <person name="Tafer H."/>
            <person name="Lopandic K."/>
        </authorList>
    </citation>
    <scope>NUCLEOTIDE SEQUENCE [LARGE SCALE GENOMIC DNA]</scope>
    <source>
        <strain evidence="3">CBS 366.77</strain>
    </source>
</reference>
<keyword evidence="3" id="KW-1185">Reference proteome</keyword>
<dbReference type="STRING" id="2070753.A0A3A2ZJV6"/>